<keyword evidence="2" id="KW-0805">Transcription regulation</keyword>
<dbReference type="Proteomes" id="UP000014137">
    <property type="component" value="Unassembled WGS sequence"/>
</dbReference>
<keyword evidence="3 5" id="KW-0238">DNA-binding</keyword>
<dbReference type="SUPFAM" id="SSF52540">
    <property type="entry name" value="P-loop containing nucleoside triphosphate hydrolases"/>
    <property type="match status" value="1"/>
</dbReference>
<feature type="domain" description="OmpR/PhoB-type" evidence="7">
    <location>
        <begin position="30"/>
        <end position="130"/>
    </location>
</feature>
<dbReference type="GO" id="GO:0003677">
    <property type="term" value="F:DNA binding"/>
    <property type="evidence" value="ECO:0007669"/>
    <property type="project" value="UniProtKB-UniRule"/>
</dbReference>
<dbReference type="CDD" id="cd15831">
    <property type="entry name" value="BTAD"/>
    <property type="match status" value="1"/>
</dbReference>
<dbReference type="Pfam" id="PF00486">
    <property type="entry name" value="Trans_reg_C"/>
    <property type="match status" value="1"/>
</dbReference>
<evidence type="ECO:0000256" key="4">
    <source>
        <dbReference type="ARBA" id="ARBA00023163"/>
    </source>
</evidence>
<dbReference type="AlphaFoldDB" id="M2NJI8"/>
<evidence type="ECO:0000256" key="6">
    <source>
        <dbReference type="SAM" id="MobiDB-lite"/>
    </source>
</evidence>
<dbReference type="PATRIC" id="fig|1238180.3.peg.8012"/>
<dbReference type="SMART" id="SM00862">
    <property type="entry name" value="Trans_reg_C"/>
    <property type="match status" value="1"/>
</dbReference>
<evidence type="ECO:0000259" key="7">
    <source>
        <dbReference type="PROSITE" id="PS51755"/>
    </source>
</evidence>
<dbReference type="InterPro" id="IPR005158">
    <property type="entry name" value="BTAD"/>
</dbReference>
<evidence type="ECO:0000256" key="5">
    <source>
        <dbReference type="PROSITE-ProRule" id="PRU01091"/>
    </source>
</evidence>
<accession>M2NJI8</accession>
<dbReference type="InterPro" id="IPR036388">
    <property type="entry name" value="WH-like_DNA-bd_sf"/>
</dbReference>
<dbReference type="GO" id="GO:0000160">
    <property type="term" value="P:phosphorelay signal transduction system"/>
    <property type="evidence" value="ECO:0007669"/>
    <property type="project" value="InterPro"/>
</dbReference>
<dbReference type="Pfam" id="PF03704">
    <property type="entry name" value="BTAD"/>
    <property type="match status" value="1"/>
</dbReference>
<feature type="DNA-binding region" description="OmpR/PhoB-type" evidence="5">
    <location>
        <begin position="30"/>
        <end position="130"/>
    </location>
</feature>
<dbReference type="Gene3D" id="1.25.40.10">
    <property type="entry name" value="Tetratricopeptide repeat domain"/>
    <property type="match status" value="1"/>
</dbReference>
<proteinExistence type="inferred from homology"/>
<evidence type="ECO:0000256" key="1">
    <source>
        <dbReference type="ARBA" id="ARBA00005820"/>
    </source>
</evidence>
<keyword evidence="4" id="KW-0804">Transcription</keyword>
<evidence type="ECO:0000256" key="2">
    <source>
        <dbReference type="ARBA" id="ARBA00023015"/>
    </source>
</evidence>
<dbReference type="SUPFAM" id="SSF46894">
    <property type="entry name" value="C-terminal effector domain of the bipartite response regulators"/>
    <property type="match status" value="1"/>
</dbReference>
<feature type="region of interest" description="Disordered" evidence="6">
    <location>
        <begin position="1"/>
        <end position="26"/>
    </location>
</feature>
<name>M2NJI8_9PSEU</name>
<dbReference type="CDD" id="cd01120">
    <property type="entry name" value="RecA-like_superfamily"/>
    <property type="match status" value="1"/>
</dbReference>
<dbReference type="Gene3D" id="3.40.50.300">
    <property type="entry name" value="P-loop containing nucleotide triphosphate hydrolases"/>
    <property type="match status" value="1"/>
</dbReference>
<dbReference type="PANTHER" id="PTHR35807">
    <property type="entry name" value="TRANSCRIPTIONAL REGULATOR REDD-RELATED"/>
    <property type="match status" value="1"/>
</dbReference>
<sequence>MYVTRGRRTPTTSSDGRGGRRSPPTFRLMSPLPQEVRYRFTVLGPPGFTSGGTRLDLGSPQQQAVLMLLLANAGSFVRTGELIDGLWGERAPVTGEAVIRTYISRLRRLLSLQGLGSAITSRSGGYQLDPDPFEVDAVEFAGLIESARQANTADVAAKLLERALGLWTGTALAGVPGEAAEHERSRLERLKLTATQELLRLRLELGEHDEVMAEVPALIERNRLEEPLYEIYLLALHRGGRRAEALELYRAIHDLFDEELGVRPGPKLRALHEKVLRAEEERTPVLRAPDALFVGRERERAEFRRLLTRDPAKGVEVLFFTGAPGIGKSTLLRKFADDAAALRKPVRLVDAFEDLDDPADVLRRLPEDATVVIAGRRDPDAALLVDPAWSGRIRLRRLEALSDDESAALLEARDVEPGLRASIVDFAAGNPFALSLAAEVSRSPRSDAARYVVDTVYRHLAGNPPSEAHRWALYVCAEAEHTTEDLLRSVLPGGRSSELFDWLREHPCVEAATDGLVLGGVLREVLDRHLRWRDPAGRARMRGRISRVTTGR</sequence>
<dbReference type="InterPro" id="IPR011990">
    <property type="entry name" value="TPR-like_helical_dom_sf"/>
</dbReference>
<gene>
    <name evidence="8" type="ORF">C791_8626</name>
</gene>
<dbReference type="EMBL" id="ANMG01000099">
    <property type="protein sequence ID" value="EMD22309.1"/>
    <property type="molecule type" value="Genomic_DNA"/>
</dbReference>
<evidence type="ECO:0000313" key="9">
    <source>
        <dbReference type="Proteomes" id="UP000014137"/>
    </source>
</evidence>
<organism evidence="8 9">
    <name type="scientific">Amycolatopsis azurea DSM 43854</name>
    <dbReference type="NCBI Taxonomy" id="1238180"/>
    <lineage>
        <taxon>Bacteria</taxon>
        <taxon>Bacillati</taxon>
        <taxon>Actinomycetota</taxon>
        <taxon>Actinomycetes</taxon>
        <taxon>Pseudonocardiales</taxon>
        <taxon>Pseudonocardiaceae</taxon>
        <taxon>Amycolatopsis</taxon>
    </lineage>
</organism>
<comment type="similarity">
    <text evidence="1">Belongs to the AfsR/DnrI/RedD regulatory family.</text>
</comment>
<dbReference type="GO" id="GO:0006355">
    <property type="term" value="P:regulation of DNA-templated transcription"/>
    <property type="evidence" value="ECO:0007669"/>
    <property type="project" value="InterPro"/>
</dbReference>
<dbReference type="Gene3D" id="1.10.10.10">
    <property type="entry name" value="Winged helix-like DNA-binding domain superfamily/Winged helix DNA-binding domain"/>
    <property type="match status" value="1"/>
</dbReference>
<dbReference type="PROSITE" id="PS51755">
    <property type="entry name" value="OMPR_PHOB"/>
    <property type="match status" value="1"/>
</dbReference>
<protein>
    <recommendedName>
        <fullName evidence="7">OmpR/PhoB-type domain-containing protein</fullName>
    </recommendedName>
</protein>
<reference evidence="8 9" key="1">
    <citation type="submission" date="2012-10" db="EMBL/GenBank/DDBJ databases">
        <title>Genome assembly of Amycolatopsis azurea DSM 43854.</title>
        <authorList>
            <person name="Khatri I."/>
            <person name="Kaur I."/>
            <person name="Subramanian S."/>
            <person name="Mayilraj S."/>
        </authorList>
    </citation>
    <scope>NUCLEOTIDE SEQUENCE [LARGE SCALE GENOMIC DNA]</scope>
    <source>
        <strain evidence="8 9">DSM 43854</strain>
    </source>
</reference>
<evidence type="ECO:0000256" key="3">
    <source>
        <dbReference type="ARBA" id="ARBA00023125"/>
    </source>
</evidence>
<dbReference type="InterPro" id="IPR001867">
    <property type="entry name" value="OmpR/PhoB-type_DNA-bd"/>
</dbReference>
<dbReference type="SMART" id="SM01043">
    <property type="entry name" value="BTAD"/>
    <property type="match status" value="1"/>
</dbReference>
<dbReference type="PANTHER" id="PTHR35807:SF1">
    <property type="entry name" value="TRANSCRIPTIONAL REGULATOR REDD"/>
    <property type="match status" value="1"/>
</dbReference>
<dbReference type="SUPFAM" id="SSF48452">
    <property type="entry name" value="TPR-like"/>
    <property type="match status" value="1"/>
</dbReference>
<dbReference type="InterPro" id="IPR027417">
    <property type="entry name" value="P-loop_NTPase"/>
</dbReference>
<comment type="caution">
    <text evidence="8">The sequence shown here is derived from an EMBL/GenBank/DDBJ whole genome shotgun (WGS) entry which is preliminary data.</text>
</comment>
<dbReference type="InterPro" id="IPR016032">
    <property type="entry name" value="Sig_transdc_resp-reg_C-effctor"/>
</dbReference>
<dbReference type="InterPro" id="IPR051677">
    <property type="entry name" value="AfsR-DnrI-RedD_regulator"/>
</dbReference>
<evidence type="ECO:0000313" key="8">
    <source>
        <dbReference type="EMBL" id="EMD22309.1"/>
    </source>
</evidence>